<evidence type="ECO:0000256" key="1">
    <source>
        <dbReference type="ARBA" id="ARBA00007665"/>
    </source>
</evidence>
<comment type="caution">
    <text evidence="4">The sequence shown here is derived from an EMBL/GenBank/DDBJ whole genome shotgun (WGS) entry which is preliminary data.</text>
</comment>
<protein>
    <submittedName>
        <fullName evidence="4">YigZ family protein</fullName>
    </submittedName>
</protein>
<dbReference type="InterPro" id="IPR001498">
    <property type="entry name" value="Impact_N"/>
</dbReference>
<evidence type="ECO:0000313" key="5">
    <source>
        <dbReference type="Proteomes" id="UP000260773"/>
    </source>
</evidence>
<dbReference type="Gene3D" id="3.30.230.30">
    <property type="entry name" value="Impact, N-terminal domain"/>
    <property type="match status" value="1"/>
</dbReference>
<dbReference type="SUPFAM" id="SSF54211">
    <property type="entry name" value="Ribosomal protein S5 domain 2-like"/>
    <property type="match status" value="1"/>
</dbReference>
<evidence type="ECO:0000259" key="3">
    <source>
        <dbReference type="Pfam" id="PF09186"/>
    </source>
</evidence>
<sequence length="223" mass="24721">MAEINKVNNYKTVYRGGTAEIVEKKSRFIAHSAHVESEEEALAFIEQIKKQYWDARHNCHAFSVGVTNETARCSDDGEPAQTAGKPMLDVLMGQQLKNTVVVVTRYFGGTLLGTGGLVRAYSAAVQEGLKESLIIEKFLCRRVRMSMDYTMLGKMQYLAAKLNLMILDTLYTEGVEMQLLVPDTQYAAFIKEVTEASNGKVVPESEGLCYGADVEGKIEIFDA</sequence>
<dbReference type="NCBIfam" id="TIGR00257">
    <property type="entry name" value="IMPACT_YIGZ"/>
    <property type="match status" value="1"/>
</dbReference>
<accession>A0A3E2TMJ4</accession>
<reference evidence="4 5" key="1">
    <citation type="submission" date="2018-08" db="EMBL/GenBank/DDBJ databases">
        <title>A genome reference for cultivated species of the human gut microbiota.</title>
        <authorList>
            <person name="Zou Y."/>
            <person name="Xue W."/>
            <person name="Luo G."/>
        </authorList>
    </citation>
    <scope>NUCLEOTIDE SEQUENCE [LARGE SCALE GENOMIC DNA]</scope>
    <source>
        <strain evidence="4 5">AF45-17</strain>
    </source>
</reference>
<dbReference type="InterPro" id="IPR020569">
    <property type="entry name" value="UPF0029_Impact_CS"/>
</dbReference>
<comment type="similarity">
    <text evidence="1">Belongs to the IMPACT family.</text>
</comment>
<dbReference type="GO" id="GO:0006446">
    <property type="term" value="P:regulation of translational initiation"/>
    <property type="evidence" value="ECO:0007669"/>
    <property type="project" value="TreeGrafter"/>
</dbReference>
<dbReference type="EMBL" id="QVEP01000024">
    <property type="protein sequence ID" value="RGB79541.1"/>
    <property type="molecule type" value="Genomic_DNA"/>
</dbReference>
<dbReference type="Pfam" id="PF09186">
    <property type="entry name" value="DUF1949"/>
    <property type="match status" value="1"/>
</dbReference>
<dbReference type="InterPro" id="IPR015269">
    <property type="entry name" value="UPF0029_Impact_C"/>
</dbReference>
<gene>
    <name evidence="4" type="ORF">DW070_10310</name>
</gene>
<dbReference type="GO" id="GO:0005737">
    <property type="term" value="C:cytoplasm"/>
    <property type="evidence" value="ECO:0007669"/>
    <property type="project" value="TreeGrafter"/>
</dbReference>
<feature type="domain" description="UPF0029" evidence="3">
    <location>
        <begin position="147"/>
        <end position="200"/>
    </location>
</feature>
<dbReference type="Pfam" id="PF01205">
    <property type="entry name" value="Impact_N"/>
    <property type="match status" value="1"/>
</dbReference>
<evidence type="ECO:0000313" key="4">
    <source>
        <dbReference type="EMBL" id="RGB79541.1"/>
    </source>
</evidence>
<name>A0A3E2TMJ4_9FIRM</name>
<dbReference type="PANTHER" id="PTHR16301:SF20">
    <property type="entry name" value="IMPACT FAMILY MEMBER YIGZ"/>
    <property type="match status" value="1"/>
</dbReference>
<evidence type="ECO:0000259" key="2">
    <source>
        <dbReference type="Pfam" id="PF01205"/>
    </source>
</evidence>
<dbReference type="InterPro" id="IPR035647">
    <property type="entry name" value="EFG_III/V"/>
</dbReference>
<dbReference type="InterPro" id="IPR020568">
    <property type="entry name" value="Ribosomal_Su5_D2-typ_SF"/>
</dbReference>
<organism evidence="4 5">
    <name type="scientific">Coprococcus catus</name>
    <dbReference type="NCBI Taxonomy" id="116085"/>
    <lineage>
        <taxon>Bacteria</taxon>
        <taxon>Bacillati</taxon>
        <taxon>Bacillota</taxon>
        <taxon>Clostridia</taxon>
        <taxon>Lachnospirales</taxon>
        <taxon>Lachnospiraceae</taxon>
        <taxon>Coprococcus</taxon>
    </lineage>
</organism>
<dbReference type="Proteomes" id="UP000260773">
    <property type="component" value="Unassembled WGS sequence"/>
</dbReference>
<dbReference type="AlphaFoldDB" id="A0A3E2TMJ4"/>
<proteinExistence type="inferred from homology"/>
<dbReference type="Gene3D" id="3.30.70.240">
    <property type="match status" value="1"/>
</dbReference>
<dbReference type="PROSITE" id="PS00910">
    <property type="entry name" value="UPF0029"/>
    <property type="match status" value="1"/>
</dbReference>
<dbReference type="InterPro" id="IPR015796">
    <property type="entry name" value="Impact_YigZ-like"/>
</dbReference>
<dbReference type="InterPro" id="IPR036956">
    <property type="entry name" value="Impact_N_sf"/>
</dbReference>
<dbReference type="RefSeq" id="WP_015512668.1">
    <property type="nucleotide sequence ID" value="NZ_JAMXUZ010000001.1"/>
</dbReference>
<dbReference type="SUPFAM" id="SSF54980">
    <property type="entry name" value="EF-G C-terminal domain-like"/>
    <property type="match status" value="1"/>
</dbReference>
<dbReference type="PANTHER" id="PTHR16301">
    <property type="entry name" value="IMPACT-RELATED"/>
    <property type="match status" value="1"/>
</dbReference>
<dbReference type="InterPro" id="IPR023582">
    <property type="entry name" value="Impact"/>
</dbReference>
<feature type="domain" description="Impact N-terminal" evidence="2">
    <location>
        <begin position="24"/>
        <end position="128"/>
    </location>
</feature>